<evidence type="ECO:0000256" key="1">
    <source>
        <dbReference type="SAM" id="MobiDB-lite"/>
    </source>
</evidence>
<sequence length="338" mass="36764">MEAAEQLAPGFPDEALLSILLFLEQRDIVKCQLVSKNWLEVAQAARKEAFLRRWGFRALITEPRTPSLLETIPPSSIVRRHVIRPGENVAQLALRYGTAAPALLRLNALMGPHLLLHRHEVYIPVSEPELAKLRGRCCAAFLYDTLLCRDLLTVVVQPPPGEEEEGSGEGERDGKPASPKFSRMRLREMQARVRRLVREASSTAAVTHGSGGSDSGPGSRLHGSDGAAVVDLCSGRYYLEEAGGCVEAAARMFVDDMAFGEQHPLRREGALSGRRGGVAGSSRHWDSEGEAGADASGDDASDPRVPMLRGSERRACRRLRLYCGLLFPFGSCLDALAG</sequence>
<dbReference type="Proteomes" id="UP001054857">
    <property type="component" value="Unassembled WGS sequence"/>
</dbReference>
<proteinExistence type="predicted"/>
<reference evidence="3 4" key="1">
    <citation type="journal article" date="2021" name="Sci. Rep.">
        <title>Genome sequencing of the multicellular alga Astrephomene provides insights into convergent evolution of germ-soma differentiation.</title>
        <authorList>
            <person name="Yamashita S."/>
            <person name="Yamamoto K."/>
            <person name="Matsuzaki R."/>
            <person name="Suzuki S."/>
            <person name="Yamaguchi H."/>
            <person name="Hirooka S."/>
            <person name="Minakuchi Y."/>
            <person name="Miyagishima S."/>
            <person name="Kawachi M."/>
            <person name="Toyoda A."/>
            <person name="Nozaki H."/>
        </authorList>
    </citation>
    <scope>NUCLEOTIDE SEQUENCE [LARGE SCALE GENOMIC DNA]</scope>
    <source>
        <strain evidence="3 4">NIES-4017</strain>
    </source>
</reference>
<dbReference type="InterPro" id="IPR036047">
    <property type="entry name" value="F-box-like_dom_sf"/>
</dbReference>
<evidence type="ECO:0000313" key="4">
    <source>
        <dbReference type="Proteomes" id="UP001054857"/>
    </source>
</evidence>
<dbReference type="Pfam" id="PF12937">
    <property type="entry name" value="F-box-like"/>
    <property type="match status" value="1"/>
</dbReference>
<dbReference type="Gene3D" id="1.20.1280.50">
    <property type="match status" value="1"/>
</dbReference>
<dbReference type="SUPFAM" id="SSF54106">
    <property type="entry name" value="LysM domain"/>
    <property type="match status" value="1"/>
</dbReference>
<name>A0AAD3HLL5_9CHLO</name>
<evidence type="ECO:0000259" key="2">
    <source>
        <dbReference type="PROSITE" id="PS50181"/>
    </source>
</evidence>
<feature type="compositionally biased region" description="Acidic residues" evidence="1">
    <location>
        <begin position="288"/>
        <end position="300"/>
    </location>
</feature>
<feature type="region of interest" description="Disordered" evidence="1">
    <location>
        <begin position="159"/>
        <end position="184"/>
    </location>
</feature>
<dbReference type="CDD" id="cd09917">
    <property type="entry name" value="F-box_SF"/>
    <property type="match status" value="1"/>
</dbReference>
<dbReference type="AlphaFoldDB" id="A0AAD3HLL5"/>
<feature type="non-terminal residue" evidence="3">
    <location>
        <position position="338"/>
    </location>
</feature>
<dbReference type="InterPro" id="IPR036779">
    <property type="entry name" value="LysM_dom_sf"/>
</dbReference>
<accession>A0AAD3HLL5</accession>
<dbReference type="InterPro" id="IPR001810">
    <property type="entry name" value="F-box_dom"/>
</dbReference>
<protein>
    <recommendedName>
        <fullName evidence="2">F-box domain-containing protein</fullName>
    </recommendedName>
</protein>
<keyword evidence="4" id="KW-1185">Reference proteome</keyword>
<dbReference type="SUPFAM" id="SSF81383">
    <property type="entry name" value="F-box domain"/>
    <property type="match status" value="1"/>
</dbReference>
<dbReference type="EMBL" id="BMAR01000009">
    <property type="protein sequence ID" value="GFR45243.1"/>
    <property type="molecule type" value="Genomic_DNA"/>
</dbReference>
<feature type="domain" description="F-box" evidence="2">
    <location>
        <begin position="5"/>
        <end position="53"/>
    </location>
</feature>
<dbReference type="Gene3D" id="3.10.350.10">
    <property type="entry name" value="LysM domain"/>
    <property type="match status" value="1"/>
</dbReference>
<dbReference type="CDD" id="cd00118">
    <property type="entry name" value="LysM"/>
    <property type="match status" value="1"/>
</dbReference>
<dbReference type="PROSITE" id="PS50181">
    <property type="entry name" value="FBOX"/>
    <property type="match status" value="1"/>
</dbReference>
<comment type="caution">
    <text evidence="3">The sequence shown here is derived from an EMBL/GenBank/DDBJ whole genome shotgun (WGS) entry which is preliminary data.</text>
</comment>
<evidence type="ECO:0000313" key="3">
    <source>
        <dbReference type="EMBL" id="GFR45243.1"/>
    </source>
</evidence>
<organism evidence="3 4">
    <name type="scientific">Astrephomene gubernaculifera</name>
    <dbReference type="NCBI Taxonomy" id="47775"/>
    <lineage>
        <taxon>Eukaryota</taxon>
        <taxon>Viridiplantae</taxon>
        <taxon>Chlorophyta</taxon>
        <taxon>core chlorophytes</taxon>
        <taxon>Chlorophyceae</taxon>
        <taxon>CS clade</taxon>
        <taxon>Chlamydomonadales</taxon>
        <taxon>Astrephomenaceae</taxon>
        <taxon>Astrephomene</taxon>
    </lineage>
</organism>
<dbReference type="InterPro" id="IPR018392">
    <property type="entry name" value="LysM"/>
</dbReference>
<feature type="region of interest" description="Disordered" evidence="1">
    <location>
        <begin position="268"/>
        <end position="306"/>
    </location>
</feature>
<gene>
    <name evidence="3" type="ORF">Agub_g6347</name>
</gene>
<feature type="region of interest" description="Disordered" evidence="1">
    <location>
        <begin position="197"/>
        <end position="222"/>
    </location>
</feature>